<gene>
    <name evidence="1" type="ORF">MICPUN_57144</name>
</gene>
<dbReference type="EMBL" id="CP001324">
    <property type="protein sequence ID" value="ACO62297.1"/>
    <property type="molecule type" value="Genomic_DNA"/>
</dbReference>
<evidence type="ECO:0000313" key="1">
    <source>
        <dbReference type="EMBL" id="ACO62297.1"/>
    </source>
</evidence>
<dbReference type="InParanoid" id="C1E283"/>
<evidence type="ECO:0000313" key="2">
    <source>
        <dbReference type="Proteomes" id="UP000002009"/>
    </source>
</evidence>
<dbReference type="AlphaFoldDB" id="C1E283"/>
<dbReference type="Proteomes" id="UP000002009">
    <property type="component" value="Chromosome 3"/>
</dbReference>
<keyword evidence="2" id="KW-1185">Reference proteome</keyword>
<sequence>MQRVTSNSIRLGPTQILEAACAARDLARVEEAMLTVMRAGRSDPQDDELLSTAAKVVWDIVSDSGTVDERERAKLTIRRAVQWLVEEAGNLEGAYSLAHITSDRVTLEDVLVGAARGRKYNPSAARVMAVVRERLDGV</sequence>
<dbReference type="GeneID" id="8241805"/>
<proteinExistence type="predicted"/>
<dbReference type="KEGG" id="mis:MICPUN_57144"/>
<dbReference type="RefSeq" id="XP_002501039.1">
    <property type="nucleotide sequence ID" value="XM_002500993.1"/>
</dbReference>
<protein>
    <submittedName>
        <fullName evidence="1">Uncharacterized protein</fullName>
    </submittedName>
</protein>
<name>C1E283_MICCC</name>
<organism evidence="1 2">
    <name type="scientific">Micromonas commoda (strain RCC299 / NOUM17 / CCMP2709)</name>
    <name type="common">Picoplanktonic green alga</name>
    <dbReference type="NCBI Taxonomy" id="296587"/>
    <lineage>
        <taxon>Eukaryota</taxon>
        <taxon>Viridiplantae</taxon>
        <taxon>Chlorophyta</taxon>
        <taxon>Mamiellophyceae</taxon>
        <taxon>Mamiellales</taxon>
        <taxon>Mamiellaceae</taxon>
        <taxon>Micromonas</taxon>
    </lineage>
</organism>
<reference evidence="1 2" key="1">
    <citation type="journal article" date="2009" name="Science">
        <title>Green evolution and dynamic adaptations revealed by genomes of the marine picoeukaryotes Micromonas.</title>
        <authorList>
            <person name="Worden A.Z."/>
            <person name="Lee J.H."/>
            <person name="Mock T."/>
            <person name="Rouze P."/>
            <person name="Simmons M.P."/>
            <person name="Aerts A.L."/>
            <person name="Allen A.E."/>
            <person name="Cuvelier M.L."/>
            <person name="Derelle E."/>
            <person name="Everett M.V."/>
            <person name="Foulon E."/>
            <person name="Grimwood J."/>
            <person name="Gundlach H."/>
            <person name="Henrissat B."/>
            <person name="Napoli C."/>
            <person name="McDonald S.M."/>
            <person name="Parker M.S."/>
            <person name="Rombauts S."/>
            <person name="Salamov A."/>
            <person name="Von Dassow P."/>
            <person name="Badger J.H."/>
            <person name="Coutinho P.M."/>
            <person name="Demir E."/>
            <person name="Dubchak I."/>
            <person name="Gentemann C."/>
            <person name="Eikrem W."/>
            <person name="Gready J.E."/>
            <person name="John U."/>
            <person name="Lanier W."/>
            <person name="Lindquist E.A."/>
            <person name="Lucas S."/>
            <person name="Mayer K.F."/>
            <person name="Moreau H."/>
            <person name="Not F."/>
            <person name="Otillar R."/>
            <person name="Panaud O."/>
            <person name="Pangilinan J."/>
            <person name="Paulsen I."/>
            <person name="Piegu B."/>
            <person name="Poliakov A."/>
            <person name="Robbens S."/>
            <person name="Schmutz J."/>
            <person name="Toulza E."/>
            <person name="Wyss T."/>
            <person name="Zelensky A."/>
            <person name="Zhou K."/>
            <person name="Armbrust E.V."/>
            <person name="Bhattacharya D."/>
            <person name="Goodenough U.W."/>
            <person name="Van de Peer Y."/>
            <person name="Grigoriev I.V."/>
        </authorList>
    </citation>
    <scope>NUCLEOTIDE SEQUENCE [LARGE SCALE GENOMIC DNA]</scope>
    <source>
        <strain evidence="2">RCC299 / NOUM17</strain>
    </source>
</reference>
<accession>C1E283</accession>